<gene>
    <name evidence="6" type="ORF">EHYA_07011</name>
</gene>
<dbReference type="EMBL" id="BIFH01000032">
    <property type="protein sequence ID" value="GCD99297.1"/>
    <property type="molecule type" value="Genomic_DNA"/>
</dbReference>
<dbReference type="CDD" id="cd03801">
    <property type="entry name" value="GT4_PimA-like"/>
    <property type="match status" value="1"/>
</dbReference>
<dbReference type="InterPro" id="IPR028098">
    <property type="entry name" value="Glyco_trans_4-like_N"/>
</dbReference>
<evidence type="ECO:0000256" key="3">
    <source>
        <dbReference type="ARBA" id="ARBA00022679"/>
    </source>
</evidence>
<comment type="caution">
    <text evidence="6">The sequence shown here is derived from an EMBL/GenBank/DDBJ whole genome shotgun (WGS) entry which is preliminary data.</text>
</comment>
<keyword evidence="7" id="KW-1185">Reference proteome</keyword>
<evidence type="ECO:0000256" key="2">
    <source>
        <dbReference type="ARBA" id="ARBA00022676"/>
    </source>
</evidence>
<dbReference type="SUPFAM" id="SSF53756">
    <property type="entry name" value="UDP-Glycosyltransferase/glycogen phosphorylase"/>
    <property type="match status" value="2"/>
</dbReference>
<evidence type="ECO:0000313" key="6">
    <source>
        <dbReference type="EMBL" id="GCD99297.1"/>
    </source>
</evidence>
<feature type="compositionally biased region" description="Basic and acidic residues" evidence="4">
    <location>
        <begin position="256"/>
        <end position="275"/>
    </location>
</feature>
<evidence type="ECO:0000256" key="1">
    <source>
        <dbReference type="ARBA" id="ARBA00021292"/>
    </source>
</evidence>
<organism evidence="6 7">
    <name type="scientific">Embleya hyalina</name>
    <dbReference type="NCBI Taxonomy" id="516124"/>
    <lineage>
        <taxon>Bacteria</taxon>
        <taxon>Bacillati</taxon>
        <taxon>Actinomycetota</taxon>
        <taxon>Actinomycetes</taxon>
        <taxon>Kitasatosporales</taxon>
        <taxon>Streptomycetaceae</taxon>
        <taxon>Embleya</taxon>
    </lineage>
</organism>
<evidence type="ECO:0000256" key="4">
    <source>
        <dbReference type="SAM" id="MobiDB-lite"/>
    </source>
</evidence>
<keyword evidence="2" id="KW-0328">Glycosyltransferase</keyword>
<dbReference type="AlphaFoldDB" id="A0A401YXE9"/>
<dbReference type="GO" id="GO:0016757">
    <property type="term" value="F:glycosyltransferase activity"/>
    <property type="evidence" value="ECO:0007669"/>
    <property type="project" value="UniProtKB-KW"/>
</dbReference>
<dbReference type="Gene3D" id="3.40.50.2000">
    <property type="entry name" value="Glycogen Phosphorylase B"/>
    <property type="match status" value="4"/>
</dbReference>
<dbReference type="Proteomes" id="UP000286931">
    <property type="component" value="Unassembled WGS sequence"/>
</dbReference>
<reference evidence="6 7" key="1">
    <citation type="submission" date="2018-12" db="EMBL/GenBank/DDBJ databases">
        <title>Draft genome sequence of Embleya hyalina NBRC 13850T.</title>
        <authorList>
            <person name="Komaki H."/>
            <person name="Hosoyama A."/>
            <person name="Kimura A."/>
            <person name="Ichikawa N."/>
            <person name="Tamura T."/>
        </authorList>
    </citation>
    <scope>NUCLEOTIDE SEQUENCE [LARGE SCALE GENOMIC DNA]</scope>
    <source>
        <strain evidence="6 7">NBRC 13850</strain>
    </source>
</reference>
<name>A0A401YXE9_9ACTN</name>
<feature type="compositionally biased region" description="Pro residues" evidence="4">
    <location>
        <begin position="242"/>
        <end position="252"/>
    </location>
</feature>
<sequence>MGTTTGRRGVLHVVTDPRRRGSQAFAHDLDAALRERGRSSAVVALSGTGEMDFPVLGPGRLHPSTLRELRRRAAGAGVVIAHGSTTLDACGIALAGTGTPFVYVNIGDPRHWARDSLRRARVGLLLRRAAAIASVSPTGREILLQTYRLAPGRVRAIPNGRRPERFRPPDSTDRSKARAELGLPTGATVLVVVGALAVEKRVALAIEAFARLVEAASERVEVAAKPPEVTSEPAEPRTSEPTEPPTSEPVAPPTSDRAELTTTERAEPPTSERAETPTSGPTELPDYHLLVAGEGPERAALEALAARRAPGRVTFTGNLADLGPVYRAGDVLVLSSTSEGVPGVLVEAGMTAIPAAATDVGFVRDVVVDGVTGALAEVGPGAGDPAPLVAAIRRVLADREAMGRAARAHCLERHAMETVVDAWTALLDEHTR</sequence>
<evidence type="ECO:0000259" key="5">
    <source>
        <dbReference type="Pfam" id="PF13439"/>
    </source>
</evidence>
<protein>
    <recommendedName>
        <fullName evidence="1">D-inositol 3-phosphate glycosyltransferase</fullName>
    </recommendedName>
</protein>
<feature type="compositionally biased region" description="Basic and acidic residues" evidence="4">
    <location>
        <begin position="161"/>
        <end position="179"/>
    </location>
</feature>
<dbReference type="PANTHER" id="PTHR12526">
    <property type="entry name" value="GLYCOSYLTRANSFERASE"/>
    <property type="match status" value="1"/>
</dbReference>
<dbReference type="Pfam" id="PF13439">
    <property type="entry name" value="Glyco_transf_4"/>
    <property type="match status" value="1"/>
</dbReference>
<evidence type="ECO:0000313" key="7">
    <source>
        <dbReference type="Proteomes" id="UP000286931"/>
    </source>
</evidence>
<dbReference type="Pfam" id="PF13692">
    <property type="entry name" value="Glyco_trans_1_4"/>
    <property type="match status" value="1"/>
</dbReference>
<accession>A0A401YXE9</accession>
<dbReference type="PANTHER" id="PTHR12526:SF636">
    <property type="entry name" value="BLL3647 PROTEIN"/>
    <property type="match status" value="1"/>
</dbReference>
<feature type="domain" description="Glycosyltransferase subfamily 4-like N-terminal" evidence="5">
    <location>
        <begin position="21"/>
        <end position="165"/>
    </location>
</feature>
<feature type="region of interest" description="Disordered" evidence="4">
    <location>
        <begin position="219"/>
        <end position="287"/>
    </location>
</feature>
<proteinExistence type="predicted"/>
<feature type="region of interest" description="Disordered" evidence="4">
    <location>
        <begin position="156"/>
        <end position="180"/>
    </location>
</feature>
<keyword evidence="3 6" id="KW-0808">Transferase</keyword>